<dbReference type="AlphaFoldDB" id="A0A0A9FXL7"/>
<evidence type="ECO:0000313" key="2">
    <source>
        <dbReference type="EMBL" id="JAE17017.1"/>
    </source>
</evidence>
<reference evidence="2" key="2">
    <citation type="journal article" date="2015" name="Data Brief">
        <title>Shoot transcriptome of the giant reed, Arundo donax.</title>
        <authorList>
            <person name="Barrero R.A."/>
            <person name="Guerrero F.D."/>
            <person name="Moolhuijzen P."/>
            <person name="Goolsby J.A."/>
            <person name="Tidwell J."/>
            <person name="Bellgard S.E."/>
            <person name="Bellgard M.I."/>
        </authorList>
    </citation>
    <scope>NUCLEOTIDE SEQUENCE</scope>
    <source>
        <tissue evidence="2">Shoot tissue taken approximately 20 cm above the soil surface</tissue>
    </source>
</reference>
<feature type="signal peptide" evidence="1">
    <location>
        <begin position="1"/>
        <end position="28"/>
    </location>
</feature>
<sequence length="58" mass="6500">MGRASGGMILHVAVSILLQLLLMDPSSPGVLMSLDSWEMGQRIAQRSPRRSRHWRLSL</sequence>
<proteinExistence type="predicted"/>
<accession>A0A0A9FXL7</accession>
<protein>
    <submittedName>
        <fullName evidence="2">Uncharacterized protein</fullName>
    </submittedName>
</protein>
<feature type="chain" id="PRO_5002046010" evidence="1">
    <location>
        <begin position="29"/>
        <end position="58"/>
    </location>
</feature>
<keyword evidence="1" id="KW-0732">Signal</keyword>
<reference evidence="2" key="1">
    <citation type="submission" date="2014-09" db="EMBL/GenBank/DDBJ databases">
        <authorList>
            <person name="Magalhaes I.L.F."/>
            <person name="Oliveira U."/>
            <person name="Santos F.R."/>
            <person name="Vidigal T.H.D.A."/>
            <person name="Brescovit A.D."/>
            <person name="Santos A.J."/>
        </authorList>
    </citation>
    <scope>NUCLEOTIDE SEQUENCE</scope>
    <source>
        <tissue evidence="2">Shoot tissue taken approximately 20 cm above the soil surface</tissue>
    </source>
</reference>
<evidence type="ECO:0000256" key="1">
    <source>
        <dbReference type="SAM" id="SignalP"/>
    </source>
</evidence>
<dbReference type="EMBL" id="GBRH01180879">
    <property type="protein sequence ID" value="JAE17017.1"/>
    <property type="molecule type" value="Transcribed_RNA"/>
</dbReference>
<name>A0A0A9FXL7_ARUDO</name>
<organism evidence="2">
    <name type="scientific">Arundo donax</name>
    <name type="common">Giant reed</name>
    <name type="synonym">Donax arundinaceus</name>
    <dbReference type="NCBI Taxonomy" id="35708"/>
    <lineage>
        <taxon>Eukaryota</taxon>
        <taxon>Viridiplantae</taxon>
        <taxon>Streptophyta</taxon>
        <taxon>Embryophyta</taxon>
        <taxon>Tracheophyta</taxon>
        <taxon>Spermatophyta</taxon>
        <taxon>Magnoliopsida</taxon>
        <taxon>Liliopsida</taxon>
        <taxon>Poales</taxon>
        <taxon>Poaceae</taxon>
        <taxon>PACMAD clade</taxon>
        <taxon>Arundinoideae</taxon>
        <taxon>Arundineae</taxon>
        <taxon>Arundo</taxon>
    </lineage>
</organism>